<proteinExistence type="predicted"/>
<protein>
    <submittedName>
        <fullName evidence="1">Uncharacterized protein</fullName>
    </submittedName>
</protein>
<evidence type="ECO:0000313" key="1">
    <source>
        <dbReference type="EMBL" id="SVD06014.1"/>
    </source>
</evidence>
<name>A0A382S7W9_9ZZZZ</name>
<sequence>LKMLYYINLYQVKRNLKKFIFIANTFY</sequence>
<gene>
    <name evidence="1" type="ORF">METZ01_LOCUS358868</name>
</gene>
<organism evidence="1">
    <name type="scientific">marine metagenome</name>
    <dbReference type="NCBI Taxonomy" id="408172"/>
    <lineage>
        <taxon>unclassified sequences</taxon>
        <taxon>metagenomes</taxon>
        <taxon>ecological metagenomes</taxon>
    </lineage>
</organism>
<accession>A0A382S7W9</accession>
<dbReference type="AlphaFoldDB" id="A0A382S7W9"/>
<feature type="non-terminal residue" evidence="1">
    <location>
        <position position="27"/>
    </location>
</feature>
<dbReference type="EMBL" id="UINC01127112">
    <property type="protein sequence ID" value="SVD06014.1"/>
    <property type="molecule type" value="Genomic_DNA"/>
</dbReference>
<reference evidence="1" key="1">
    <citation type="submission" date="2018-05" db="EMBL/GenBank/DDBJ databases">
        <authorList>
            <person name="Lanie J.A."/>
            <person name="Ng W.-L."/>
            <person name="Kazmierczak K.M."/>
            <person name="Andrzejewski T.M."/>
            <person name="Davidsen T.M."/>
            <person name="Wayne K.J."/>
            <person name="Tettelin H."/>
            <person name="Glass J.I."/>
            <person name="Rusch D."/>
            <person name="Podicherti R."/>
            <person name="Tsui H.-C.T."/>
            <person name="Winkler M.E."/>
        </authorList>
    </citation>
    <scope>NUCLEOTIDE SEQUENCE</scope>
</reference>
<feature type="non-terminal residue" evidence="1">
    <location>
        <position position="1"/>
    </location>
</feature>